<dbReference type="Proteomes" id="UP000742024">
    <property type="component" value="Unassembled WGS sequence"/>
</dbReference>
<feature type="compositionally biased region" description="Polar residues" evidence="1">
    <location>
        <begin position="29"/>
        <end position="38"/>
    </location>
</feature>
<proteinExistence type="predicted"/>
<organism evidence="3 5">
    <name type="scientific">Claviceps arundinis</name>
    <dbReference type="NCBI Taxonomy" id="1623583"/>
    <lineage>
        <taxon>Eukaryota</taxon>
        <taxon>Fungi</taxon>
        <taxon>Dikarya</taxon>
        <taxon>Ascomycota</taxon>
        <taxon>Pezizomycotina</taxon>
        <taxon>Sordariomycetes</taxon>
        <taxon>Hypocreomycetidae</taxon>
        <taxon>Hypocreales</taxon>
        <taxon>Clavicipitaceae</taxon>
        <taxon>Claviceps</taxon>
    </lineage>
</organism>
<gene>
    <name evidence="3" type="ORF">E4U56_003289</name>
    <name evidence="2" type="ORF">E4U57_003371</name>
</gene>
<dbReference type="Proteomes" id="UP000784919">
    <property type="component" value="Unassembled WGS sequence"/>
</dbReference>
<feature type="compositionally biased region" description="Basic residues" evidence="1">
    <location>
        <begin position="40"/>
        <end position="54"/>
    </location>
</feature>
<sequence>MAAWLIDVGLFRLDEEKHGNQNTRQTLGKIQSPTTTMKHFSLRKKRPTDGHRHRRTSPYVALRHYHQLVVVTLRREGKITTPGKPFGLFDRAEIKALLASLMACRRVAVVRVGV</sequence>
<reference evidence="3 4" key="1">
    <citation type="journal article" date="2020" name="bioRxiv">
        <title>Whole genome comparisons of ergot fungi reveals the divergence and evolution of species within the genus Claviceps are the result of varying mechanisms driving genome evolution and host range expansion.</title>
        <authorList>
            <person name="Wyka S.A."/>
            <person name="Mondo S.J."/>
            <person name="Liu M."/>
            <person name="Dettman J."/>
            <person name="Nalam V."/>
            <person name="Broders K.D."/>
        </authorList>
    </citation>
    <scope>NUCLEOTIDE SEQUENCE</scope>
    <source>
        <strain evidence="3">CCC 1102</strain>
        <strain evidence="2 4">LM583</strain>
    </source>
</reference>
<evidence type="ECO:0000256" key="1">
    <source>
        <dbReference type="SAM" id="MobiDB-lite"/>
    </source>
</evidence>
<dbReference type="EMBL" id="SRPR01000252">
    <property type="protein sequence ID" value="KAG5955545.1"/>
    <property type="molecule type" value="Genomic_DNA"/>
</dbReference>
<evidence type="ECO:0000313" key="4">
    <source>
        <dbReference type="Proteomes" id="UP000742024"/>
    </source>
</evidence>
<dbReference type="EMBL" id="SRPS01000217">
    <property type="protein sequence ID" value="KAG5962606.1"/>
    <property type="molecule type" value="Genomic_DNA"/>
</dbReference>
<evidence type="ECO:0000313" key="5">
    <source>
        <dbReference type="Proteomes" id="UP000784919"/>
    </source>
</evidence>
<evidence type="ECO:0000313" key="2">
    <source>
        <dbReference type="EMBL" id="KAG5955545.1"/>
    </source>
</evidence>
<accession>A0A9P7SMC6</accession>
<keyword evidence="4" id="KW-1185">Reference proteome</keyword>
<protein>
    <submittedName>
        <fullName evidence="3">Uncharacterized protein</fullName>
    </submittedName>
</protein>
<name>A0A9P7SMC6_9HYPO</name>
<dbReference type="AlphaFoldDB" id="A0A9P7SMC6"/>
<evidence type="ECO:0000313" key="3">
    <source>
        <dbReference type="EMBL" id="KAG5962606.1"/>
    </source>
</evidence>
<feature type="region of interest" description="Disordered" evidence="1">
    <location>
        <begin position="29"/>
        <end position="54"/>
    </location>
</feature>
<comment type="caution">
    <text evidence="3">The sequence shown here is derived from an EMBL/GenBank/DDBJ whole genome shotgun (WGS) entry which is preliminary data.</text>
</comment>